<dbReference type="OrthoDB" id="2377055at2759"/>
<gene>
    <name evidence="2" type="ORF">DERYTH_LOCUS16953</name>
</gene>
<feature type="non-terminal residue" evidence="2">
    <location>
        <position position="69"/>
    </location>
</feature>
<evidence type="ECO:0000313" key="2">
    <source>
        <dbReference type="EMBL" id="CAG8751592.1"/>
    </source>
</evidence>
<dbReference type="AlphaFoldDB" id="A0A9N9NQC3"/>
<dbReference type="Proteomes" id="UP000789405">
    <property type="component" value="Unassembled WGS sequence"/>
</dbReference>
<reference evidence="2" key="1">
    <citation type="submission" date="2021-06" db="EMBL/GenBank/DDBJ databases">
        <authorList>
            <person name="Kallberg Y."/>
            <person name="Tangrot J."/>
            <person name="Rosling A."/>
        </authorList>
    </citation>
    <scope>NUCLEOTIDE SEQUENCE</scope>
    <source>
        <strain evidence="2">MA453B</strain>
    </source>
</reference>
<organism evidence="2 3">
    <name type="scientific">Dentiscutata erythropus</name>
    <dbReference type="NCBI Taxonomy" id="1348616"/>
    <lineage>
        <taxon>Eukaryota</taxon>
        <taxon>Fungi</taxon>
        <taxon>Fungi incertae sedis</taxon>
        <taxon>Mucoromycota</taxon>
        <taxon>Glomeromycotina</taxon>
        <taxon>Glomeromycetes</taxon>
        <taxon>Diversisporales</taxon>
        <taxon>Gigasporaceae</taxon>
        <taxon>Dentiscutata</taxon>
    </lineage>
</organism>
<protein>
    <submittedName>
        <fullName evidence="2">28112_t:CDS:1</fullName>
    </submittedName>
</protein>
<keyword evidence="1" id="KW-0175">Coiled coil</keyword>
<name>A0A9N9NQC3_9GLOM</name>
<sequence>NCIKNTQLNNNYFIEWCELLKKENYSLVQWNLELNEEIEGLKEKNKEIEGLKEKNKEIERVTEVFVIVE</sequence>
<dbReference type="EMBL" id="CAJVPY010015410">
    <property type="protein sequence ID" value="CAG8751592.1"/>
    <property type="molecule type" value="Genomic_DNA"/>
</dbReference>
<evidence type="ECO:0000313" key="3">
    <source>
        <dbReference type="Proteomes" id="UP000789405"/>
    </source>
</evidence>
<comment type="caution">
    <text evidence="2">The sequence shown here is derived from an EMBL/GenBank/DDBJ whole genome shotgun (WGS) entry which is preliminary data.</text>
</comment>
<evidence type="ECO:0000256" key="1">
    <source>
        <dbReference type="SAM" id="Coils"/>
    </source>
</evidence>
<keyword evidence="3" id="KW-1185">Reference proteome</keyword>
<feature type="coiled-coil region" evidence="1">
    <location>
        <begin position="31"/>
        <end position="61"/>
    </location>
</feature>
<accession>A0A9N9NQC3</accession>
<proteinExistence type="predicted"/>